<comment type="caution">
    <text evidence="2">The sequence shown here is derived from an EMBL/GenBank/DDBJ whole genome shotgun (WGS) entry which is preliminary data.</text>
</comment>
<evidence type="ECO:0000313" key="3">
    <source>
        <dbReference type="Proteomes" id="UP000672097"/>
    </source>
</evidence>
<name>A0ABS5DY57_9BURK</name>
<feature type="region of interest" description="Disordered" evidence="1">
    <location>
        <begin position="1"/>
        <end position="32"/>
    </location>
</feature>
<feature type="region of interest" description="Disordered" evidence="1">
    <location>
        <begin position="40"/>
        <end position="59"/>
    </location>
</feature>
<sequence length="59" mass="6374">MNSLHHPHPPMAGPGIAPTRPEPERCGGPSRALYQPCLERESLPEPWGKPSAHAPTLLC</sequence>
<accession>A0ABS5DY57</accession>
<gene>
    <name evidence="2" type="ORF">KAK11_12170</name>
</gene>
<dbReference type="Proteomes" id="UP000672097">
    <property type="component" value="Unassembled WGS sequence"/>
</dbReference>
<reference evidence="2 3" key="1">
    <citation type="submission" date="2021-04" db="EMBL/GenBank/DDBJ databases">
        <title>The genome sequence of type strain Ideonella paludis KCTC 32238.</title>
        <authorList>
            <person name="Liu Y."/>
        </authorList>
    </citation>
    <scope>NUCLEOTIDE SEQUENCE [LARGE SCALE GENOMIC DNA]</scope>
    <source>
        <strain evidence="2 3">KCTC 32238</strain>
    </source>
</reference>
<evidence type="ECO:0000313" key="2">
    <source>
        <dbReference type="EMBL" id="MBQ0936085.1"/>
    </source>
</evidence>
<dbReference type="EMBL" id="JAGQDG010000004">
    <property type="protein sequence ID" value="MBQ0936085.1"/>
    <property type="molecule type" value="Genomic_DNA"/>
</dbReference>
<keyword evidence="3" id="KW-1185">Reference proteome</keyword>
<evidence type="ECO:0000256" key="1">
    <source>
        <dbReference type="SAM" id="MobiDB-lite"/>
    </source>
</evidence>
<protein>
    <submittedName>
        <fullName evidence="2">Uncharacterized protein</fullName>
    </submittedName>
</protein>
<organism evidence="2 3">
    <name type="scientific">Ideonella paludis</name>
    <dbReference type="NCBI Taxonomy" id="1233411"/>
    <lineage>
        <taxon>Bacteria</taxon>
        <taxon>Pseudomonadati</taxon>
        <taxon>Pseudomonadota</taxon>
        <taxon>Betaproteobacteria</taxon>
        <taxon>Burkholderiales</taxon>
        <taxon>Sphaerotilaceae</taxon>
        <taxon>Ideonella</taxon>
    </lineage>
</organism>
<proteinExistence type="predicted"/>